<dbReference type="EMBL" id="JAFNEN010003777">
    <property type="protein sequence ID" value="KAG8171595.1"/>
    <property type="molecule type" value="Genomic_DNA"/>
</dbReference>
<comment type="caution">
    <text evidence="2">The sequence shown here is derived from an EMBL/GenBank/DDBJ whole genome shotgun (WGS) entry which is preliminary data.</text>
</comment>
<evidence type="ECO:0000313" key="2">
    <source>
        <dbReference type="EMBL" id="KAG8171595.1"/>
    </source>
</evidence>
<evidence type="ECO:0000256" key="1">
    <source>
        <dbReference type="SAM" id="MobiDB-lite"/>
    </source>
</evidence>
<proteinExistence type="predicted"/>
<feature type="compositionally biased region" description="Basic and acidic residues" evidence="1">
    <location>
        <begin position="25"/>
        <end position="48"/>
    </location>
</feature>
<sequence length="66" mass="7336">MKVRARRRSAAFRDPRSLAGGGAPETRRVPLVEVAEFERTRRDPKDGELCPGQDEARGTWGGPYPV</sequence>
<dbReference type="AlphaFoldDB" id="A0AAV6TIP1"/>
<keyword evidence="3" id="KW-1185">Reference proteome</keyword>
<feature type="compositionally biased region" description="Basic residues" evidence="1">
    <location>
        <begin position="1"/>
        <end position="10"/>
    </location>
</feature>
<feature type="region of interest" description="Disordered" evidence="1">
    <location>
        <begin position="1"/>
        <end position="66"/>
    </location>
</feature>
<name>A0AAV6TIP1_9ARAC</name>
<accession>A0AAV6TIP1</accession>
<organism evidence="2 3">
    <name type="scientific">Oedothorax gibbosus</name>
    <dbReference type="NCBI Taxonomy" id="931172"/>
    <lineage>
        <taxon>Eukaryota</taxon>
        <taxon>Metazoa</taxon>
        <taxon>Ecdysozoa</taxon>
        <taxon>Arthropoda</taxon>
        <taxon>Chelicerata</taxon>
        <taxon>Arachnida</taxon>
        <taxon>Araneae</taxon>
        <taxon>Araneomorphae</taxon>
        <taxon>Entelegynae</taxon>
        <taxon>Araneoidea</taxon>
        <taxon>Linyphiidae</taxon>
        <taxon>Erigoninae</taxon>
        <taxon>Oedothorax</taxon>
    </lineage>
</organism>
<gene>
    <name evidence="2" type="ORF">JTE90_024000</name>
</gene>
<reference evidence="2 3" key="1">
    <citation type="journal article" date="2022" name="Nat. Ecol. Evol.">
        <title>A masculinizing supergene underlies an exaggerated male reproductive morph in a spider.</title>
        <authorList>
            <person name="Hendrickx F."/>
            <person name="De Corte Z."/>
            <person name="Sonet G."/>
            <person name="Van Belleghem S.M."/>
            <person name="Kostlbacher S."/>
            <person name="Vangestel C."/>
        </authorList>
    </citation>
    <scope>NUCLEOTIDE SEQUENCE [LARGE SCALE GENOMIC DNA]</scope>
    <source>
        <strain evidence="2">W744_W776</strain>
    </source>
</reference>
<dbReference type="Proteomes" id="UP000827092">
    <property type="component" value="Unassembled WGS sequence"/>
</dbReference>
<protein>
    <submittedName>
        <fullName evidence="2">Uncharacterized protein</fullName>
    </submittedName>
</protein>
<evidence type="ECO:0000313" key="3">
    <source>
        <dbReference type="Proteomes" id="UP000827092"/>
    </source>
</evidence>